<proteinExistence type="inferred from homology"/>
<evidence type="ECO:0000313" key="10">
    <source>
        <dbReference type="EMBL" id="MEE2566137.1"/>
    </source>
</evidence>
<feature type="transmembrane region" description="Helical" evidence="8">
    <location>
        <begin position="85"/>
        <end position="104"/>
    </location>
</feature>
<organism evidence="10 11">
    <name type="scientific">Hyphobacterium marinum</name>
    <dbReference type="NCBI Taxonomy" id="3116574"/>
    <lineage>
        <taxon>Bacteria</taxon>
        <taxon>Pseudomonadati</taxon>
        <taxon>Pseudomonadota</taxon>
        <taxon>Alphaproteobacteria</taxon>
        <taxon>Maricaulales</taxon>
        <taxon>Maricaulaceae</taxon>
        <taxon>Hyphobacterium</taxon>
    </lineage>
</organism>
<comment type="subcellular location">
    <subcellularLocation>
        <location evidence="8">Cell inner membrane</location>
        <topology evidence="8">Multi-pass membrane protein</topology>
    </subcellularLocation>
    <subcellularLocation>
        <location evidence="1">Cell membrane</location>
        <topology evidence="1">Multi-pass membrane protein</topology>
    </subcellularLocation>
</comment>
<dbReference type="Proteomes" id="UP001310692">
    <property type="component" value="Unassembled WGS sequence"/>
</dbReference>
<dbReference type="EMBL" id="JAZDRO010000002">
    <property type="protein sequence ID" value="MEE2566137.1"/>
    <property type="molecule type" value="Genomic_DNA"/>
</dbReference>
<dbReference type="PANTHER" id="PTHR23502">
    <property type="entry name" value="MAJOR FACILITATOR SUPERFAMILY"/>
    <property type="match status" value="1"/>
</dbReference>
<evidence type="ECO:0000256" key="3">
    <source>
        <dbReference type="ARBA" id="ARBA00022448"/>
    </source>
</evidence>
<keyword evidence="11" id="KW-1185">Reference proteome</keyword>
<dbReference type="InterPro" id="IPR004812">
    <property type="entry name" value="Efflux_drug-R_Bcr/CmlA"/>
</dbReference>
<evidence type="ECO:0000256" key="6">
    <source>
        <dbReference type="ARBA" id="ARBA00022989"/>
    </source>
</evidence>
<dbReference type="InterPro" id="IPR036259">
    <property type="entry name" value="MFS_trans_sf"/>
</dbReference>
<evidence type="ECO:0000259" key="9">
    <source>
        <dbReference type="PROSITE" id="PS50850"/>
    </source>
</evidence>
<feature type="transmembrane region" description="Helical" evidence="8">
    <location>
        <begin position="288"/>
        <end position="311"/>
    </location>
</feature>
<evidence type="ECO:0000256" key="2">
    <source>
        <dbReference type="ARBA" id="ARBA00006236"/>
    </source>
</evidence>
<accession>A0ABU7LX51</accession>
<feature type="transmembrane region" description="Helical" evidence="8">
    <location>
        <begin position="18"/>
        <end position="37"/>
    </location>
</feature>
<evidence type="ECO:0000256" key="4">
    <source>
        <dbReference type="ARBA" id="ARBA00022475"/>
    </source>
</evidence>
<feature type="transmembrane region" description="Helical" evidence="8">
    <location>
        <begin position="380"/>
        <end position="397"/>
    </location>
</feature>
<dbReference type="CDD" id="cd17320">
    <property type="entry name" value="MFS_MdfA_MDR_like"/>
    <property type="match status" value="1"/>
</dbReference>
<dbReference type="PANTHER" id="PTHR23502:SF132">
    <property type="entry name" value="POLYAMINE TRANSPORTER 2-RELATED"/>
    <property type="match status" value="1"/>
</dbReference>
<keyword evidence="5 8" id="KW-0812">Transmembrane</keyword>
<keyword evidence="8" id="KW-0997">Cell inner membrane</keyword>
<name>A0ABU7LX51_9PROT</name>
<evidence type="ECO:0000256" key="8">
    <source>
        <dbReference type="RuleBase" id="RU365088"/>
    </source>
</evidence>
<evidence type="ECO:0000256" key="5">
    <source>
        <dbReference type="ARBA" id="ARBA00022692"/>
    </source>
</evidence>
<feature type="transmembrane region" description="Helical" evidence="8">
    <location>
        <begin position="223"/>
        <end position="241"/>
    </location>
</feature>
<dbReference type="SUPFAM" id="SSF103473">
    <property type="entry name" value="MFS general substrate transporter"/>
    <property type="match status" value="1"/>
</dbReference>
<dbReference type="Pfam" id="PF07690">
    <property type="entry name" value="MFS_1"/>
    <property type="match status" value="1"/>
</dbReference>
<dbReference type="NCBIfam" id="TIGR00710">
    <property type="entry name" value="efflux_Bcr_CflA"/>
    <property type="match status" value="1"/>
</dbReference>
<dbReference type="InterPro" id="IPR020846">
    <property type="entry name" value="MFS_dom"/>
</dbReference>
<feature type="transmembrane region" description="Helical" evidence="8">
    <location>
        <begin position="110"/>
        <end position="131"/>
    </location>
</feature>
<feature type="transmembrane region" description="Helical" evidence="8">
    <location>
        <begin position="171"/>
        <end position="193"/>
    </location>
</feature>
<dbReference type="InterPro" id="IPR011701">
    <property type="entry name" value="MFS"/>
</dbReference>
<reference evidence="10 11" key="1">
    <citation type="submission" date="2024-01" db="EMBL/GenBank/DDBJ databases">
        <title>Hyphobacterium bacterium isolated from marine sediment.</title>
        <authorList>
            <person name="Zhao S."/>
        </authorList>
    </citation>
    <scope>NUCLEOTIDE SEQUENCE [LARGE SCALE GENOMIC DNA]</scope>
    <source>
        <strain evidence="10 11">Y60-23</strain>
    </source>
</reference>
<gene>
    <name evidence="10" type="ORF">V0U35_05540</name>
</gene>
<dbReference type="RefSeq" id="WP_330195678.1">
    <property type="nucleotide sequence ID" value="NZ_JAZDRO010000002.1"/>
</dbReference>
<comment type="similarity">
    <text evidence="2 8">Belongs to the major facilitator superfamily. Bcr/CmlA family.</text>
</comment>
<feature type="transmembrane region" description="Helical" evidence="8">
    <location>
        <begin position="257"/>
        <end position="276"/>
    </location>
</feature>
<feature type="transmembrane region" description="Helical" evidence="8">
    <location>
        <begin position="143"/>
        <end position="165"/>
    </location>
</feature>
<evidence type="ECO:0000256" key="7">
    <source>
        <dbReference type="ARBA" id="ARBA00023136"/>
    </source>
</evidence>
<keyword evidence="4" id="KW-1003">Cell membrane</keyword>
<evidence type="ECO:0000256" key="1">
    <source>
        <dbReference type="ARBA" id="ARBA00004651"/>
    </source>
</evidence>
<protein>
    <recommendedName>
        <fullName evidence="8">Bcr/CflA family efflux transporter</fullName>
    </recommendedName>
</protein>
<sequence>MSPPSPVRLKDAMSKWELIGILVVMTALVALSIDMMLPALPDIAESLNPAEENHRQLVVTAFLIGFGVAQLLYGPLADRFGRKPVILGALAFYGVATLVCLVAASFETLLLARFFQGAAAAACRVIATAIARDLTSGRRMAEVMSMAMTVFMIVPIIAPALGQLILMIAPWRWIFVALLLFAAGLALWLIFRLPETLHPEYRRPLRPLAILASYREATGDRLLLGYTLAGAAFFGGLYGFLNTAEQIFAEHYGLGDAFPIAFAAVAGAMSVTSYVNSRLVGRLGQRRLSHGALFAFTAISSLHAIVIAAGVDSLPLFIVMLAAAMMLLGLIAANFSALAMENVGHIAGTASAAYGFASGVIGAIIGAGIGQLYADSALPLVAGQAVMGLVTIGLVVLTEGGRLFGVGDEASAE</sequence>
<keyword evidence="6 8" id="KW-1133">Transmembrane helix</keyword>
<dbReference type="PROSITE" id="PS50850">
    <property type="entry name" value="MFS"/>
    <property type="match status" value="1"/>
</dbReference>
<feature type="transmembrane region" description="Helical" evidence="8">
    <location>
        <begin position="317"/>
        <end position="340"/>
    </location>
</feature>
<keyword evidence="3 8" id="KW-0813">Transport</keyword>
<evidence type="ECO:0000313" key="11">
    <source>
        <dbReference type="Proteomes" id="UP001310692"/>
    </source>
</evidence>
<feature type="domain" description="Major facilitator superfamily (MFS) profile" evidence="9">
    <location>
        <begin position="18"/>
        <end position="400"/>
    </location>
</feature>
<feature type="transmembrane region" description="Helical" evidence="8">
    <location>
        <begin position="352"/>
        <end position="374"/>
    </location>
</feature>
<dbReference type="Gene3D" id="1.20.1720.10">
    <property type="entry name" value="Multidrug resistance protein D"/>
    <property type="match status" value="1"/>
</dbReference>
<keyword evidence="7 8" id="KW-0472">Membrane</keyword>
<comment type="caution">
    <text evidence="10">The sequence shown here is derived from an EMBL/GenBank/DDBJ whole genome shotgun (WGS) entry which is preliminary data.</text>
</comment>
<feature type="transmembrane region" description="Helical" evidence="8">
    <location>
        <begin position="57"/>
        <end position="73"/>
    </location>
</feature>